<dbReference type="AlphaFoldDB" id="A0AAV8Y2Y0"/>
<proteinExistence type="predicted"/>
<name>A0AAV8Y2Y0_9CUCU</name>
<reference evidence="1" key="1">
    <citation type="journal article" date="2023" name="Insect Mol. Biol.">
        <title>Genome sequencing provides insights into the evolution of gene families encoding plant cell wall-degrading enzymes in longhorned beetles.</title>
        <authorList>
            <person name="Shin N.R."/>
            <person name="Okamura Y."/>
            <person name="Kirsch R."/>
            <person name="Pauchet Y."/>
        </authorList>
    </citation>
    <scope>NUCLEOTIDE SEQUENCE</scope>
    <source>
        <strain evidence="1">AMC_N1</strain>
    </source>
</reference>
<organism evidence="1 2">
    <name type="scientific">Aromia moschata</name>
    <dbReference type="NCBI Taxonomy" id="1265417"/>
    <lineage>
        <taxon>Eukaryota</taxon>
        <taxon>Metazoa</taxon>
        <taxon>Ecdysozoa</taxon>
        <taxon>Arthropoda</taxon>
        <taxon>Hexapoda</taxon>
        <taxon>Insecta</taxon>
        <taxon>Pterygota</taxon>
        <taxon>Neoptera</taxon>
        <taxon>Endopterygota</taxon>
        <taxon>Coleoptera</taxon>
        <taxon>Polyphaga</taxon>
        <taxon>Cucujiformia</taxon>
        <taxon>Chrysomeloidea</taxon>
        <taxon>Cerambycidae</taxon>
        <taxon>Cerambycinae</taxon>
        <taxon>Callichromatini</taxon>
        <taxon>Aromia</taxon>
    </lineage>
</organism>
<dbReference type="EMBL" id="JAPWTK010000220">
    <property type="protein sequence ID" value="KAJ8945309.1"/>
    <property type="molecule type" value="Genomic_DNA"/>
</dbReference>
<sequence length="128" mass="15105">MPSINFLAIYKPVYKFFLYFLNDFRDSELKPDNTPLLKMNVTYFLKRTRNTHRFTKTDREQTNDSNKFKLILKYSRKFTPHLISISANIGVVRSSHIFLSRLPPHYIEAALSRQYGINSSGEIREIRG</sequence>
<comment type="caution">
    <text evidence="1">The sequence shown here is derived from an EMBL/GenBank/DDBJ whole genome shotgun (WGS) entry which is preliminary data.</text>
</comment>
<accession>A0AAV8Y2Y0</accession>
<evidence type="ECO:0000313" key="2">
    <source>
        <dbReference type="Proteomes" id="UP001162162"/>
    </source>
</evidence>
<protein>
    <submittedName>
        <fullName evidence="1">Uncharacterized protein</fullName>
    </submittedName>
</protein>
<dbReference type="Proteomes" id="UP001162162">
    <property type="component" value="Unassembled WGS sequence"/>
</dbReference>
<gene>
    <name evidence="1" type="ORF">NQ318_003609</name>
</gene>
<keyword evidence="2" id="KW-1185">Reference proteome</keyword>
<evidence type="ECO:0000313" key="1">
    <source>
        <dbReference type="EMBL" id="KAJ8945309.1"/>
    </source>
</evidence>